<name>A0A1M6L277_9FIRM</name>
<dbReference type="InterPro" id="IPR011033">
    <property type="entry name" value="PRC_barrel-like_sf"/>
</dbReference>
<evidence type="ECO:0000259" key="1">
    <source>
        <dbReference type="Pfam" id="PF05239"/>
    </source>
</evidence>
<dbReference type="InterPro" id="IPR014238">
    <property type="entry name" value="Spore_YlmC/YmxH"/>
</dbReference>
<reference evidence="2 3" key="1">
    <citation type="submission" date="2016-11" db="EMBL/GenBank/DDBJ databases">
        <authorList>
            <person name="Jaros S."/>
            <person name="Januszkiewicz K."/>
            <person name="Wedrychowicz H."/>
        </authorList>
    </citation>
    <scope>NUCLEOTIDE SEQUENCE [LARGE SCALE GENOMIC DNA]</scope>
    <source>
        <strain evidence="2 3">DSM 14501</strain>
    </source>
</reference>
<dbReference type="PANTHER" id="PTHR40061">
    <property type="entry name" value="SPORULATION PROTEIN YLMC-RELATED"/>
    <property type="match status" value="1"/>
</dbReference>
<dbReference type="AlphaFoldDB" id="A0A1M6L277"/>
<dbReference type="SUPFAM" id="SSF50346">
    <property type="entry name" value="PRC-barrel domain"/>
    <property type="match status" value="1"/>
</dbReference>
<dbReference type="NCBIfam" id="TIGR02888">
    <property type="entry name" value="spore_YlmC_YmxH"/>
    <property type="match status" value="1"/>
</dbReference>
<dbReference type="Pfam" id="PF05239">
    <property type="entry name" value="PRC"/>
    <property type="match status" value="1"/>
</dbReference>
<protein>
    <submittedName>
        <fullName evidence="2">Sporulation protein, YlmC/YmxH family</fullName>
    </submittedName>
</protein>
<dbReference type="InterPro" id="IPR027275">
    <property type="entry name" value="PRC-brl_dom"/>
</dbReference>
<feature type="domain" description="PRC-barrel" evidence="1">
    <location>
        <begin position="2"/>
        <end position="76"/>
    </location>
</feature>
<dbReference type="Gene3D" id="2.30.30.240">
    <property type="entry name" value="PRC-barrel domain"/>
    <property type="match status" value="1"/>
</dbReference>
<evidence type="ECO:0000313" key="3">
    <source>
        <dbReference type="Proteomes" id="UP000184082"/>
    </source>
</evidence>
<dbReference type="STRING" id="1121266.SAMN02745883_00045"/>
<dbReference type="EMBL" id="FRAJ01000003">
    <property type="protein sequence ID" value="SHJ65321.1"/>
    <property type="molecule type" value="Genomic_DNA"/>
</dbReference>
<evidence type="ECO:0000313" key="2">
    <source>
        <dbReference type="EMBL" id="SHJ65321.1"/>
    </source>
</evidence>
<dbReference type="PANTHER" id="PTHR40061:SF1">
    <property type="entry name" value="SPORULATION PROTEIN YLMC-RELATED"/>
    <property type="match status" value="1"/>
</dbReference>
<dbReference type="RefSeq" id="WP_072965354.1">
    <property type="nucleotide sequence ID" value="NZ_FRAJ01000003.1"/>
</dbReference>
<accession>A0A1M6L277</accession>
<proteinExistence type="predicted"/>
<dbReference type="Proteomes" id="UP000184082">
    <property type="component" value="Unassembled WGS sequence"/>
</dbReference>
<keyword evidence="3" id="KW-1185">Reference proteome</keyword>
<sequence>MITITELRMKEVINLANGKRIGYIQDLEINLENNRIDAIILPKENKFLKIFSKDNDYIISWKKIVKIGQDVILVDIKDPLYEEEKEFVSRITEIKKNKKTFEEKKDDLY</sequence>
<gene>
    <name evidence="2" type="ORF">SAMN02745883_00045</name>
</gene>
<organism evidence="2 3">
    <name type="scientific">Caminicella sporogenes DSM 14501</name>
    <dbReference type="NCBI Taxonomy" id="1121266"/>
    <lineage>
        <taxon>Bacteria</taxon>
        <taxon>Bacillati</taxon>
        <taxon>Bacillota</taxon>
        <taxon>Clostridia</taxon>
        <taxon>Peptostreptococcales</taxon>
        <taxon>Caminicellaceae</taxon>
        <taxon>Caminicella</taxon>
    </lineage>
</organism>